<dbReference type="STRING" id="1118202.SAMN05443429_103100"/>
<gene>
    <name evidence="1" type="ORF">IMZ16_08365</name>
    <name evidence="2" type="ORF">SAMN05443429_103100</name>
</gene>
<keyword evidence="3" id="KW-1185">Reference proteome</keyword>
<reference evidence="2 3" key="1">
    <citation type="submission" date="2016-11" db="EMBL/GenBank/DDBJ databases">
        <authorList>
            <person name="Jaros S."/>
            <person name="Januszkiewicz K."/>
            <person name="Wedrychowicz H."/>
        </authorList>
    </citation>
    <scope>NUCLEOTIDE SEQUENCE [LARGE SCALE GENOMIC DNA]</scope>
    <source>
        <strain evidence="2 3">DSM 25479</strain>
    </source>
</reference>
<dbReference type="RefSeq" id="WP_073178804.1">
    <property type="nucleotide sequence ID" value="NZ_CP063145.1"/>
</dbReference>
<evidence type="ECO:0000313" key="3">
    <source>
        <dbReference type="Proteomes" id="UP000184335"/>
    </source>
</evidence>
<reference evidence="1 4" key="2">
    <citation type="submission" date="2020-10" db="EMBL/GenBank/DDBJ databases">
        <title>Complete genome of Cruoricapor ignavus strain M1214 isolated from the blood culture of a febrile patient.</title>
        <authorList>
            <person name="Guglielmino C.J.D."/>
        </authorList>
    </citation>
    <scope>NUCLEOTIDE SEQUENCE [LARGE SCALE GENOMIC DNA]</scope>
    <source>
        <strain evidence="1 4">M1214</strain>
    </source>
</reference>
<dbReference type="Proteomes" id="UP000184335">
    <property type="component" value="Unassembled WGS sequence"/>
</dbReference>
<dbReference type="Gene3D" id="6.10.140.1430">
    <property type="match status" value="1"/>
</dbReference>
<proteinExistence type="predicted"/>
<dbReference type="EMBL" id="CP063145">
    <property type="protein sequence ID" value="QOR73525.1"/>
    <property type="molecule type" value="Genomic_DNA"/>
</dbReference>
<dbReference type="AlphaFoldDB" id="A0A1M6D3C3"/>
<name>A0A1M6D3C3_9FLAO</name>
<evidence type="ECO:0000313" key="2">
    <source>
        <dbReference type="EMBL" id="SHI67621.1"/>
    </source>
</evidence>
<organism evidence="2 3">
    <name type="scientific">Cruoricaptor ignavus</name>
    <dbReference type="NCBI Taxonomy" id="1118202"/>
    <lineage>
        <taxon>Bacteria</taxon>
        <taxon>Pseudomonadati</taxon>
        <taxon>Bacteroidota</taxon>
        <taxon>Flavobacteriia</taxon>
        <taxon>Flavobacteriales</taxon>
        <taxon>Weeksellaceae</taxon>
        <taxon>Cruoricaptor</taxon>
    </lineage>
</organism>
<dbReference type="KEGG" id="civ:IMZ16_08365"/>
<sequence>MSDSNKKEVLLGTAAVVGVGALAYYLTKGNDKKSLKKTKKKVNKFAHNASDKFEDWRDEAEDKVEDAKETISDFVNDVLDYIVDNRKLIENTVSYATKIFGK</sequence>
<accession>A0A1M6D3C3</accession>
<protein>
    <recommendedName>
        <fullName evidence="5">YtxH-like protein</fullName>
    </recommendedName>
</protein>
<dbReference type="EMBL" id="FQYI01000003">
    <property type="protein sequence ID" value="SHI67621.1"/>
    <property type="molecule type" value="Genomic_DNA"/>
</dbReference>
<evidence type="ECO:0000313" key="4">
    <source>
        <dbReference type="Proteomes" id="UP000593605"/>
    </source>
</evidence>
<dbReference type="Proteomes" id="UP000593605">
    <property type="component" value="Chromosome"/>
</dbReference>
<evidence type="ECO:0000313" key="1">
    <source>
        <dbReference type="EMBL" id="QOR73525.1"/>
    </source>
</evidence>
<evidence type="ECO:0008006" key="5">
    <source>
        <dbReference type="Google" id="ProtNLM"/>
    </source>
</evidence>